<dbReference type="SUPFAM" id="SSF53383">
    <property type="entry name" value="PLP-dependent transferases"/>
    <property type="match status" value="1"/>
</dbReference>
<dbReference type="RefSeq" id="WP_165916008.1">
    <property type="nucleotide sequence ID" value="NZ_BAAAVY010000001.1"/>
</dbReference>
<dbReference type="InterPro" id="IPR015422">
    <property type="entry name" value="PyrdxlP-dep_Trfase_small"/>
</dbReference>
<proteinExistence type="inferred from homology"/>
<dbReference type="EMBL" id="UFSM01000002">
    <property type="protein sequence ID" value="SUY28427.1"/>
    <property type="molecule type" value="Genomic_DNA"/>
</dbReference>
<keyword evidence="2 3" id="KW-0663">Pyridoxal phosphate</keyword>
<dbReference type="Pfam" id="PF00202">
    <property type="entry name" value="Aminotran_3"/>
    <property type="match status" value="1"/>
</dbReference>
<reference evidence="4 5" key="1">
    <citation type="submission" date="2018-06" db="EMBL/GenBank/DDBJ databases">
        <authorList>
            <consortium name="Pathogen Informatics"/>
            <person name="Doyle S."/>
        </authorList>
    </citation>
    <scope>NUCLEOTIDE SEQUENCE [LARGE SCALE GENOMIC DNA]</scope>
    <source>
        <strain evidence="4 5">NCTC10684</strain>
    </source>
</reference>
<dbReference type="GO" id="GO:0042286">
    <property type="term" value="F:glutamate-1-semialdehyde 2,1-aminomutase activity"/>
    <property type="evidence" value="ECO:0007669"/>
    <property type="project" value="UniProtKB-EC"/>
</dbReference>
<comment type="similarity">
    <text evidence="3">Belongs to the class-III pyridoxal-phosphate-dependent aminotransferase family.</text>
</comment>
<dbReference type="InterPro" id="IPR015421">
    <property type="entry name" value="PyrdxlP-dep_Trfase_major"/>
</dbReference>
<dbReference type="Gene3D" id="3.90.1150.10">
    <property type="entry name" value="Aspartate Aminotransferase, domain 1"/>
    <property type="match status" value="1"/>
</dbReference>
<dbReference type="AlphaFoldDB" id="A0A381IKL0"/>
<evidence type="ECO:0000256" key="2">
    <source>
        <dbReference type="ARBA" id="ARBA00022898"/>
    </source>
</evidence>
<name>A0A381IKL0_AMIAI</name>
<dbReference type="Proteomes" id="UP000254701">
    <property type="component" value="Unassembled WGS sequence"/>
</dbReference>
<dbReference type="InterPro" id="IPR005814">
    <property type="entry name" value="Aminotrans_3"/>
</dbReference>
<comment type="cofactor">
    <cofactor evidence="1">
        <name>pyridoxal 5'-phosphate</name>
        <dbReference type="ChEBI" id="CHEBI:597326"/>
    </cofactor>
</comment>
<dbReference type="InterPro" id="IPR015424">
    <property type="entry name" value="PyrdxlP-dep_Trfase"/>
</dbReference>
<evidence type="ECO:0000313" key="5">
    <source>
        <dbReference type="Proteomes" id="UP000254701"/>
    </source>
</evidence>
<evidence type="ECO:0000313" key="4">
    <source>
        <dbReference type="EMBL" id="SUY28427.1"/>
    </source>
</evidence>
<sequence length="440" mass="48078">MEVSTTHDMKAAITALENAYAARRPLSKSHIHHASNSLPGGNSRTVLFFPPFPFVVEKSEGCRIRDIDGHEYIDFLGEYSAGLFGHSDPTIKAALLEALEGGWVHGGHIANERKFAEILCRRFPSIERLRFCNSGTEANLMAIATARIFSKRNKILVFRGGYHGGVLIYKTRDVSQNAPFPVIITEYNEASAACKLIDLHKHELAAVLVEPFQGSAGCISGDPEFLRALRTACTESNVLLIFDEVMSSRLSAGGLQEALGVIPDMTTIGKYCAGGLPFGAFGGRQDIMELYNPFKAGSLSHAGTFNNNALTMAAGAAAMGKVYTVDRASRLNKAGDNLRGWLNELTQRHRVPMQFVGCGSLNNVHFTSRPIRSVADVEQSNALAKQLFHLFLLSRGCYVARRGMINLSLPMTSEEFNFLIATVETFLVEYGALLRALGDQ</sequence>
<evidence type="ECO:0000256" key="3">
    <source>
        <dbReference type="RuleBase" id="RU003560"/>
    </source>
</evidence>
<dbReference type="GO" id="GO:0030170">
    <property type="term" value="F:pyridoxal phosphate binding"/>
    <property type="evidence" value="ECO:0007669"/>
    <property type="project" value="InterPro"/>
</dbReference>
<protein>
    <submittedName>
        <fullName evidence="4">Glutamate-1-semialdehyde 2,1-aminomutase</fullName>
        <ecNumber evidence="4">5.4.3.8</ecNumber>
    </submittedName>
</protein>
<dbReference type="Gene3D" id="3.40.640.10">
    <property type="entry name" value="Type I PLP-dependent aspartate aminotransferase-like (Major domain)"/>
    <property type="match status" value="1"/>
</dbReference>
<dbReference type="PANTHER" id="PTHR43713">
    <property type="entry name" value="GLUTAMATE-1-SEMIALDEHYDE 2,1-AMINOMUTASE"/>
    <property type="match status" value="1"/>
</dbReference>
<dbReference type="GO" id="GO:0008483">
    <property type="term" value="F:transaminase activity"/>
    <property type="evidence" value="ECO:0007669"/>
    <property type="project" value="InterPro"/>
</dbReference>
<evidence type="ECO:0000256" key="1">
    <source>
        <dbReference type="ARBA" id="ARBA00001933"/>
    </source>
</evidence>
<dbReference type="EC" id="5.4.3.8" evidence="4"/>
<keyword evidence="4" id="KW-0413">Isomerase</keyword>
<accession>A0A381IKL0</accession>
<gene>
    <name evidence="4" type="primary">hemL</name>
    <name evidence="4" type="ORF">NCTC10684_05138</name>
</gene>
<organism evidence="4 5">
    <name type="scientific">Aminobacter aminovorans</name>
    <name type="common">Chelatobacter heintzii</name>
    <dbReference type="NCBI Taxonomy" id="83263"/>
    <lineage>
        <taxon>Bacteria</taxon>
        <taxon>Pseudomonadati</taxon>
        <taxon>Pseudomonadota</taxon>
        <taxon>Alphaproteobacteria</taxon>
        <taxon>Hyphomicrobiales</taxon>
        <taxon>Phyllobacteriaceae</taxon>
        <taxon>Aminobacter</taxon>
    </lineage>
</organism>
<dbReference type="PANTHER" id="PTHR43713:SF3">
    <property type="entry name" value="GLUTAMATE-1-SEMIALDEHYDE 2,1-AMINOMUTASE 1, CHLOROPLASTIC-RELATED"/>
    <property type="match status" value="1"/>
</dbReference>